<organism evidence="2">
    <name type="scientific">Sesamum latifolium</name>
    <dbReference type="NCBI Taxonomy" id="2727402"/>
    <lineage>
        <taxon>Eukaryota</taxon>
        <taxon>Viridiplantae</taxon>
        <taxon>Streptophyta</taxon>
        <taxon>Embryophyta</taxon>
        <taxon>Tracheophyta</taxon>
        <taxon>Spermatophyta</taxon>
        <taxon>Magnoliopsida</taxon>
        <taxon>eudicotyledons</taxon>
        <taxon>Gunneridae</taxon>
        <taxon>Pentapetalae</taxon>
        <taxon>asterids</taxon>
        <taxon>lamiids</taxon>
        <taxon>Lamiales</taxon>
        <taxon>Pedaliaceae</taxon>
        <taxon>Sesamum</taxon>
    </lineage>
</organism>
<name>A0AAW2VVW3_9LAMI</name>
<evidence type="ECO:0000313" key="2">
    <source>
        <dbReference type="EMBL" id="KAL0433538.1"/>
    </source>
</evidence>
<reference evidence="2" key="2">
    <citation type="journal article" date="2024" name="Plant">
        <title>Genomic evolution and insights into agronomic trait innovations of Sesamum species.</title>
        <authorList>
            <person name="Miao H."/>
            <person name="Wang L."/>
            <person name="Qu L."/>
            <person name="Liu H."/>
            <person name="Sun Y."/>
            <person name="Le M."/>
            <person name="Wang Q."/>
            <person name="Wei S."/>
            <person name="Zheng Y."/>
            <person name="Lin W."/>
            <person name="Duan Y."/>
            <person name="Cao H."/>
            <person name="Xiong S."/>
            <person name="Wang X."/>
            <person name="Wei L."/>
            <person name="Li C."/>
            <person name="Ma Q."/>
            <person name="Ju M."/>
            <person name="Zhao R."/>
            <person name="Li G."/>
            <person name="Mu C."/>
            <person name="Tian Q."/>
            <person name="Mei H."/>
            <person name="Zhang T."/>
            <person name="Gao T."/>
            <person name="Zhang H."/>
        </authorList>
    </citation>
    <scope>NUCLEOTIDE SEQUENCE</scope>
    <source>
        <strain evidence="2">KEN1</strain>
    </source>
</reference>
<dbReference type="InterPro" id="IPR036397">
    <property type="entry name" value="RNaseH_sf"/>
</dbReference>
<gene>
    <name evidence="2" type="ORF">Slati_2688100</name>
</gene>
<protein>
    <submittedName>
        <fullName evidence="2">Uncharacterized protein</fullName>
    </submittedName>
</protein>
<proteinExistence type="predicted"/>
<dbReference type="EMBL" id="JACGWN010000009">
    <property type="protein sequence ID" value="KAL0433538.1"/>
    <property type="molecule type" value="Genomic_DNA"/>
</dbReference>
<sequence length="154" mass="18137">MLPLTVLPKYLIKLCAAYLKKVVAKSKQDWHEKIGESLWAYRTTVKTLTQATPHVLFYGVKAVLPLEQEIPLSRVSIQEELTKEENARIRLEESKALDEKRLEAQQRLERYQSRLSKAFKKKVHRRIFQIGELILAMRRPIITMHWTRCKSLPK</sequence>
<dbReference type="PANTHER" id="PTHR48475:SF1">
    <property type="entry name" value="RNASE H TYPE-1 DOMAIN-CONTAINING PROTEIN"/>
    <property type="match status" value="1"/>
</dbReference>
<accession>A0AAW2VVW3</accession>
<dbReference type="GO" id="GO:0003676">
    <property type="term" value="F:nucleic acid binding"/>
    <property type="evidence" value="ECO:0007669"/>
    <property type="project" value="InterPro"/>
</dbReference>
<dbReference type="AlphaFoldDB" id="A0AAW2VVW3"/>
<feature type="coiled-coil region" evidence="1">
    <location>
        <begin position="74"/>
        <end position="121"/>
    </location>
</feature>
<dbReference type="Gene3D" id="3.30.420.10">
    <property type="entry name" value="Ribonuclease H-like superfamily/Ribonuclease H"/>
    <property type="match status" value="1"/>
</dbReference>
<reference evidence="2" key="1">
    <citation type="submission" date="2020-06" db="EMBL/GenBank/DDBJ databases">
        <authorList>
            <person name="Li T."/>
            <person name="Hu X."/>
            <person name="Zhang T."/>
            <person name="Song X."/>
            <person name="Zhang H."/>
            <person name="Dai N."/>
            <person name="Sheng W."/>
            <person name="Hou X."/>
            <person name="Wei L."/>
        </authorList>
    </citation>
    <scope>NUCLEOTIDE SEQUENCE</scope>
    <source>
        <strain evidence="2">KEN1</strain>
        <tissue evidence="2">Leaf</tissue>
    </source>
</reference>
<evidence type="ECO:0000256" key="1">
    <source>
        <dbReference type="SAM" id="Coils"/>
    </source>
</evidence>
<keyword evidence="1" id="KW-0175">Coiled coil</keyword>
<dbReference type="PANTHER" id="PTHR48475">
    <property type="entry name" value="RIBONUCLEASE H"/>
    <property type="match status" value="1"/>
</dbReference>
<comment type="caution">
    <text evidence="2">The sequence shown here is derived from an EMBL/GenBank/DDBJ whole genome shotgun (WGS) entry which is preliminary data.</text>
</comment>